<feature type="active site" description="Proton donor/acceptor" evidence="8">
    <location>
        <position position="267"/>
    </location>
</feature>
<dbReference type="PROSITE" id="PS52035">
    <property type="entry name" value="PEPTIDASE_M14"/>
    <property type="match status" value="1"/>
</dbReference>
<dbReference type="Proteomes" id="UP000252585">
    <property type="component" value="Unassembled WGS sequence"/>
</dbReference>
<evidence type="ECO:0000256" key="1">
    <source>
        <dbReference type="ARBA" id="ARBA00001947"/>
    </source>
</evidence>
<keyword evidence="7" id="KW-0482">Metalloprotease</keyword>
<evidence type="ECO:0000256" key="6">
    <source>
        <dbReference type="ARBA" id="ARBA00022833"/>
    </source>
</evidence>
<dbReference type="InterPro" id="IPR000834">
    <property type="entry name" value="Peptidase_M14"/>
</dbReference>
<dbReference type="GO" id="GO:0006508">
    <property type="term" value="P:proteolysis"/>
    <property type="evidence" value="ECO:0007669"/>
    <property type="project" value="UniProtKB-KW"/>
</dbReference>
<keyword evidence="6" id="KW-0862">Zinc</keyword>
<evidence type="ECO:0000256" key="4">
    <source>
        <dbReference type="ARBA" id="ARBA00022723"/>
    </source>
</evidence>
<evidence type="ECO:0000256" key="3">
    <source>
        <dbReference type="ARBA" id="ARBA00022670"/>
    </source>
</evidence>
<dbReference type="PRINTS" id="PR00765">
    <property type="entry name" value="CRBOXYPTASEA"/>
</dbReference>
<gene>
    <name evidence="10" type="ORF">DFR57_10886</name>
</gene>
<feature type="domain" description="Peptidase M14" evidence="9">
    <location>
        <begin position="7"/>
        <end position="300"/>
    </location>
</feature>
<comment type="cofactor">
    <cofactor evidence="1">
        <name>Zn(2+)</name>
        <dbReference type="ChEBI" id="CHEBI:29105"/>
    </cofactor>
</comment>
<dbReference type="RefSeq" id="WP_170132966.1">
    <property type="nucleotide sequence ID" value="NZ_QPJJ01000008.1"/>
</dbReference>
<evidence type="ECO:0000256" key="2">
    <source>
        <dbReference type="ARBA" id="ARBA00005988"/>
    </source>
</evidence>
<sequence length="306" mass="35083">MEKIVVPKQNYNDKKMKHDIKKLLSRYSDILYHTVIGYSVEERGIDAIRVGTGEKEIIMHGSHHAREWLTSVLLMDMIEWYAQQIKEKETYQSVAINELFDKVSIWIVPMVNPDGVEFVQTAKSTPNRHQANDKIKKYQEAWKANVRGVDLNRQYPADWDTIDDRIQKPAFANYKGPAPLSEPEALSLYSFTCAHNFLYAVSYHASGEEIFWKYKTEGALLKEAAILANKLSILTGYSLVAPDENPSGGGFTDWFLTEIKRPAFTIEIAPYVGPRAVPLKYYDHIWRENCYVGLFLAKYAVDHPNA</sequence>
<protein>
    <submittedName>
        <fullName evidence="10">G-D-glutamyl-meso-diaminopimelate peptidase</fullName>
    </submittedName>
</protein>
<evidence type="ECO:0000256" key="5">
    <source>
        <dbReference type="ARBA" id="ARBA00022801"/>
    </source>
</evidence>
<name>A0A368XG69_9BACI</name>
<comment type="caution">
    <text evidence="10">The sequence shown here is derived from an EMBL/GenBank/DDBJ whole genome shotgun (WGS) entry which is preliminary data.</text>
</comment>
<dbReference type="SUPFAM" id="SSF53187">
    <property type="entry name" value="Zn-dependent exopeptidases"/>
    <property type="match status" value="1"/>
</dbReference>
<keyword evidence="5" id="KW-0378">Hydrolase</keyword>
<dbReference type="PANTHER" id="PTHR11705">
    <property type="entry name" value="PROTEASE FAMILY M14 CARBOXYPEPTIDASE A,B"/>
    <property type="match status" value="1"/>
</dbReference>
<evidence type="ECO:0000313" key="10">
    <source>
        <dbReference type="EMBL" id="RCW66990.1"/>
    </source>
</evidence>
<keyword evidence="3" id="KW-0645">Protease</keyword>
<dbReference type="GO" id="GO:0004181">
    <property type="term" value="F:metallocarboxypeptidase activity"/>
    <property type="evidence" value="ECO:0007669"/>
    <property type="project" value="InterPro"/>
</dbReference>
<evidence type="ECO:0000256" key="8">
    <source>
        <dbReference type="PROSITE-ProRule" id="PRU01379"/>
    </source>
</evidence>
<reference evidence="10 11" key="1">
    <citation type="submission" date="2018-07" db="EMBL/GenBank/DDBJ databases">
        <title>Genomic Encyclopedia of Type Strains, Phase IV (KMG-IV): sequencing the most valuable type-strain genomes for metagenomic binning, comparative biology and taxonomic classification.</title>
        <authorList>
            <person name="Goeker M."/>
        </authorList>
    </citation>
    <scope>NUCLEOTIDE SEQUENCE [LARGE SCALE GENOMIC DNA]</scope>
    <source>
        <strain evidence="10 11">DSM 27696</strain>
    </source>
</reference>
<dbReference type="Pfam" id="PF00246">
    <property type="entry name" value="Peptidase_M14"/>
    <property type="match status" value="1"/>
</dbReference>
<dbReference type="PANTHER" id="PTHR11705:SF143">
    <property type="entry name" value="SLL0236 PROTEIN"/>
    <property type="match status" value="1"/>
</dbReference>
<dbReference type="AlphaFoldDB" id="A0A368XG69"/>
<dbReference type="SMART" id="SM00631">
    <property type="entry name" value="Zn_pept"/>
    <property type="match status" value="1"/>
</dbReference>
<dbReference type="GO" id="GO:0005615">
    <property type="term" value="C:extracellular space"/>
    <property type="evidence" value="ECO:0007669"/>
    <property type="project" value="TreeGrafter"/>
</dbReference>
<dbReference type="GO" id="GO:0008270">
    <property type="term" value="F:zinc ion binding"/>
    <property type="evidence" value="ECO:0007669"/>
    <property type="project" value="InterPro"/>
</dbReference>
<dbReference type="EMBL" id="QPJJ01000008">
    <property type="protein sequence ID" value="RCW66990.1"/>
    <property type="molecule type" value="Genomic_DNA"/>
</dbReference>
<proteinExistence type="inferred from homology"/>
<accession>A0A368XG69</accession>
<keyword evidence="11" id="KW-1185">Reference proteome</keyword>
<evidence type="ECO:0000256" key="7">
    <source>
        <dbReference type="ARBA" id="ARBA00023049"/>
    </source>
</evidence>
<keyword evidence="4" id="KW-0479">Metal-binding</keyword>
<dbReference type="Gene3D" id="3.40.630.10">
    <property type="entry name" value="Zn peptidases"/>
    <property type="match status" value="1"/>
</dbReference>
<dbReference type="PROSITE" id="PS00132">
    <property type="entry name" value="CARBOXYPEPT_ZN_1"/>
    <property type="match status" value="1"/>
</dbReference>
<evidence type="ECO:0000313" key="11">
    <source>
        <dbReference type="Proteomes" id="UP000252585"/>
    </source>
</evidence>
<comment type="similarity">
    <text evidence="2 8">Belongs to the peptidase M14 family.</text>
</comment>
<organism evidence="10 11">
    <name type="scientific">Saliterribacillus persicus</name>
    <dbReference type="NCBI Taxonomy" id="930114"/>
    <lineage>
        <taxon>Bacteria</taxon>
        <taxon>Bacillati</taxon>
        <taxon>Bacillota</taxon>
        <taxon>Bacilli</taxon>
        <taxon>Bacillales</taxon>
        <taxon>Bacillaceae</taxon>
        <taxon>Saliterribacillus</taxon>
    </lineage>
</organism>
<dbReference type="InterPro" id="IPR057246">
    <property type="entry name" value="CARBOXYPEPT_ZN_1"/>
</dbReference>
<evidence type="ECO:0000259" key="9">
    <source>
        <dbReference type="PROSITE" id="PS52035"/>
    </source>
</evidence>